<keyword evidence="2 5" id="KW-0645">Protease</keyword>
<evidence type="ECO:0000256" key="2">
    <source>
        <dbReference type="ARBA" id="ARBA00022670"/>
    </source>
</evidence>
<feature type="active site" description="Charge relay system" evidence="5">
    <location>
        <position position="166"/>
    </location>
</feature>
<dbReference type="Gene3D" id="3.40.50.200">
    <property type="entry name" value="Peptidase S8/S53 domain"/>
    <property type="match status" value="1"/>
</dbReference>
<feature type="active site" description="Charge relay system" evidence="5">
    <location>
        <position position="207"/>
    </location>
</feature>
<dbReference type="GO" id="GO:0004252">
    <property type="term" value="F:serine-type endopeptidase activity"/>
    <property type="evidence" value="ECO:0007669"/>
    <property type="project" value="UniProtKB-UniRule"/>
</dbReference>
<dbReference type="PANTHER" id="PTHR43806">
    <property type="entry name" value="PEPTIDASE S8"/>
    <property type="match status" value="1"/>
</dbReference>
<dbReference type="InterPro" id="IPR009003">
    <property type="entry name" value="Peptidase_S1_PA"/>
</dbReference>
<sequence length="921" mass="97819">MLDLLKAASRVAVPTGRDNLPTDILSFTLEYPGPVSPEDARAGIAALLGGDGFDLFRATEADDDLLVLQFPGVPIEQSPGYLFAQAGELRDALGLVSVTPDISPPFTDVESVAPPIENVGDVVWDLCRAHTAPLPDPDWALKLIKADRAMTRFGVSGAGQRIGQPDTGVAAHRELDQGVDKARGYNFVDGTPDPTDPLSPQMGSPGHGTGTASLVTSRRSHHVTGSAPGATLIPFRTNNAVVVGAWVPVARALDRARDQGCRVVTMSLGSAFGPRVMRRAVARAVSADLIVLAAAGNCVRFVTYPAFDRNVIAVAGVDHAGNRWRGSCRGPEVDISAPAENLHVARRRPGEMDLADVNTGGQGTSFAVALTAGVAALWLERFGWAPLRQEAHRRGLPLQELFRAALRQTSRCPVGWDTDLMGAGIVDAEALLALDPQDIVTGPVPEAAGPALSLFGPDLDAGGLQAEADFVAFDWRLRAEPEASITLENAMREQPSPALAALLGDRAPIGAPGLVLAPVAPPAPLDRAVRRLAVGRSGTTESASDISYEASVERLRGEGLDAVMETVTELFQLKAEAAPDLVDTTMQAEAADRIRQAVQSHLDPDREVHMSAGEVGYALEALVQLTGRPAIRVQADGSELFDPMLGTWKADLLTAVSRWQPLVRAVGRIDARNAQGTWVHVGTGFLLSDGLVMTNRHVIDAFAEPIPSTDGSRPFHLRFPVSIIFDPEAQDDDTRFTLTEVATAGAARIGRTVNMSRLDMALLRIDPDNGRAPPPDPIDRGLISTTDTDLTKILVAGYPAEPRSVRGPDPRQDKDNYLAFWARLGELYGDKYGVKYISPGMIEARPGALATDPRGWAFSHDATTLPGNSGSAIVSLHSPGQLCGLHFGGQSLETNLAHDIQTVLNMGDGAFLTDLIGGTDE</sequence>
<proteinExistence type="inferred from homology"/>
<dbReference type="PANTHER" id="PTHR43806:SF11">
    <property type="entry name" value="CEREVISIN-RELATED"/>
    <property type="match status" value="1"/>
</dbReference>
<evidence type="ECO:0000256" key="5">
    <source>
        <dbReference type="PROSITE-ProRule" id="PRU01240"/>
    </source>
</evidence>
<feature type="region of interest" description="Disordered" evidence="6">
    <location>
        <begin position="190"/>
        <end position="211"/>
    </location>
</feature>
<dbReference type="InterPro" id="IPR000209">
    <property type="entry name" value="Peptidase_S8/S53_dom"/>
</dbReference>
<dbReference type="EMBL" id="JAAGOX010000053">
    <property type="protein sequence ID" value="NDW47011.1"/>
    <property type="molecule type" value="Genomic_DNA"/>
</dbReference>
<dbReference type="InterPro" id="IPR043504">
    <property type="entry name" value="Peptidase_S1_PA_chymotrypsin"/>
</dbReference>
<dbReference type="InterPro" id="IPR050131">
    <property type="entry name" value="Peptidase_S8_subtilisin-like"/>
</dbReference>
<comment type="caution">
    <text evidence="8">The sequence shown here is derived from an EMBL/GenBank/DDBJ whole genome shotgun (WGS) entry which is preliminary data.</text>
</comment>
<dbReference type="GO" id="GO:0006508">
    <property type="term" value="P:proteolysis"/>
    <property type="evidence" value="ECO:0007669"/>
    <property type="project" value="UniProtKB-KW"/>
</dbReference>
<dbReference type="SUPFAM" id="SSF50494">
    <property type="entry name" value="Trypsin-like serine proteases"/>
    <property type="match status" value="1"/>
</dbReference>
<keyword evidence="3 5" id="KW-0378">Hydrolase</keyword>
<dbReference type="SUPFAM" id="SSF52743">
    <property type="entry name" value="Subtilisin-like"/>
    <property type="match status" value="1"/>
</dbReference>
<dbReference type="Pfam" id="PF00082">
    <property type="entry name" value="Peptidase_S8"/>
    <property type="match status" value="1"/>
</dbReference>
<reference evidence="8" key="1">
    <citation type="submission" date="2020-02" db="EMBL/GenBank/DDBJ databases">
        <title>Delineation of the pyrene-degrading pathway in Roseobacter clade bacteria by genomic analysis.</title>
        <authorList>
            <person name="Zhou H."/>
            <person name="Wang H."/>
        </authorList>
    </citation>
    <scope>NUCLEOTIDE SEQUENCE</scope>
    <source>
        <strain evidence="8">PrR005</strain>
    </source>
</reference>
<evidence type="ECO:0000256" key="1">
    <source>
        <dbReference type="ARBA" id="ARBA00011073"/>
    </source>
</evidence>
<evidence type="ECO:0000256" key="4">
    <source>
        <dbReference type="ARBA" id="ARBA00022825"/>
    </source>
</evidence>
<evidence type="ECO:0000256" key="3">
    <source>
        <dbReference type="ARBA" id="ARBA00022801"/>
    </source>
</evidence>
<name>A0A6B2NS65_9RHOB</name>
<dbReference type="PROSITE" id="PS51892">
    <property type="entry name" value="SUBTILASE"/>
    <property type="match status" value="1"/>
</dbReference>
<feature type="active site" description="Charge relay system" evidence="5">
    <location>
        <position position="365"/>
    </location>
</feature>
<evidence type="ECO:0000259" key="7">
    <source>
        <dbReference type="Pfam" id="PF00082"/>
    </source>
</evidence>
<feature type="domain" description="Peptidase S8/S53" evidence="7">
    <location>
        <begin position="158"/>
        <end position="410"/>
    </location>
</feature>
<dbReference type="CDD" id="cd00306">
    <property type="entry name" value="Peptidases_S8_S53"/>
    <property type="match status" value="1"/>
</dbReference>
<dbReference type="RefSeq" id="WP_164132032.1">
    <property type="nucleotide sequence ID" value="NZ_JAAGOX010000053.1"/>
</dbReference>
<dbReference type="AlphaFoldDB" id="A0A6B2NS65"/>
<comment type="similarity">
    <text evidence="1 5">Belongs to the peptidase S8 family.</text>
</comment>
<evidence type="ECO:0000256" key="6">
    <source>
        <dbReference type="SAM" id="MobiDB-lite"/>
    </source>
</evidence>
<dbReference type="Pfam" id="PF13365">
    <property type="entry name" value="Trypsin_2"/>
    <property type="match status" value="1"/>
</dbReference>
<organism evidence="8">
    <name type="scientific">Ruegeria sp. PrR005</name>
    <dbReference type="NCBI Taxonomy" id="2706882"/>
    <lineage>
        <taxon>Bacteria</taxon>
        <taxon>Pseudomonadati</taxon>
        <taxon>Pseudomonadota</taxon>
        <taxon>Alphaproteobacteria</taxon>
        <taxon>Rhodobacterales</taxon>
        <taxon>Roseobacteraceae</taxon>
        <taxon>Ruegeria</taxon>
    </lineage>
</organism>
<protein>
    <submittedName>
        <fullName evidence="8">S8 family serine peptidase</fullName>
    </submittedName>
</protein>
<dbReference type="Gene3D" id="2.40.10.10">
    <property type="entry name" value="Trypsin-like serine proteases"/>
    <property type="match status" value="1"/>
</dbReference>
<gene>
    <name evidence="8" type="ORF">G0P99_18865</name>
</gene>
<evidence type="ECO:0000313" key="8">
    <source>
        <dbReference type="EMBL" id="NDW47011.1"/>
    </source>
</evidence>
<dbReference type="InterPro" id="IPR036852">
    <property type="entry name" value="Peptidase_S8/S53_dom_sf"/>
</dbReference>
<accession>A0A6B2NS65</accession>
<keyword evidence="4 5" id="KW-0720">Serine protease</keyword>